<keyword evidence="3" id="KW-1185">Reference proteome</keyword>
<evidence type="ECO:0000313" key="2">
    <source>
        <dbReference type="EMBL" id="PMD36937.1"/>
    </source>
</evidence>
<evidence type="ECO:0000256" key="1">
    <source>
        <dbReference type="SAM" id="MobiDB-lite"/>
    </source>
</evidence>
<dbReference type="AlphaFoldDB" id="A0A2J6REK0"/>
<feature type="region of interest" description="Disordered" evidence="1">
    <location>
        <begin position="196"/>
        <end position="217"/>
    </location>
</feature>
<accession>A0A2J6REK0</accession>
<protein>
    <submittedName>
        <fullName evidence="2">Uncharacterized protein</fullName>
    </submittedName>
</protein>
<gene>
    <name evidence="2" type="ORF">L207DRAFT_586622</name>
</gene>
<feature type="compositionally biased region" description="Basic and acidic residues" evidence="1">
    <location>
        <begin position="200"/>
        <end position="217"/>
    </location>
</feature>
<evidence type="ECO:0000313" key="3">
    <source>
        <dbReference type="Proteomes" id="UP000235786"/>
    </source>
</evidence>
<feature type="compositionally biased region" description="Polar residues" evidence="1">
    <location>
        <begin position="13"/>
        <end position="49"/>
    </location>
</feature>
<name>A0A2J6REK0_HYAVF</name>
<feature type="region of interest" description="Disordered" evidence="1">
    <location>
        <begin position="1"/>
        <end position="114"/>
    </location>
</feature>
<proteinExistence type="predicted"/>
<dbReference type="EMBL" id="KZ613950">
    <property type="protein sequence ID" value="PMD36937.1"/>
    <property type="molecule type" value="Genomic_DNA"/>
</dbReference>
<reference evidence="2 3" key="1">
    <citation type="submission" date="2016-04" db="EMBL/GenBank/DDBJ databases">
        <title>A degradative enzymes factory behind the ericoid mycorrhizal symbiosis.</title>
        <authorList>
            <consortium name="DOE Joint Genome Institute"/>
            <person name="Martino E."/>
            <person name="Morin E."/>
            <person name="Grelet G."/>
            <person name="Kuo A."/>
            <person name="Kohler A."/>
            <person name="Daghino S."/>
            <person name="Barry K."/>
            <person name="Choi C."/>
            <person name="Cichocki N."/>
            <person name="Clum A."/>
            <person name="Copeland A."/>
            <person name="Hainaut M."/>
            <person name="Haridas S."/>
            <person name="Labutti K."/>
            <person name="Lindquist E."/>
            <person name="Lipzen A."/>
            <person name="Khouja H.-R."/>
            <person name="Murat C."/>
            <person name="Ohm R."/>
            <person name="Olson A."/>
            <person name="Spatafora J."/>
            <person name="Veneault-Fourrey C."/>
            <person name="Henrissat B."/>
            <person name="Grigoriev I."/>
            <person name="Martin F."/>
            <person name="Perotto S."/>
        </authorList>
    </citation>
    <scope>NUCLEOTIDE SEQUENCE [LARGE SCALE GENOMIC DNA]</scope>
    <source>
        <strain evidence="2 3">F</strain>
    </source>
</reference>
<dbReference type="Proteomes" id="UP000235786">
    <property type="component" value="Unassembled WGS sequence"/>
</dbReference>
<feature type="compositionally biased region" description="Polar residues" evidence="1">
    <location>
        <begin position="93"/>
        <end position="114"/>
    </location>
</feature>
<sequence length="217" mass="23918">MSQNQAEQEKRLSQTSQTLAFPSTTQQPGIQSNAQAANVRQGTQTSRSQAGCALPNGAPPQISRPQLDVQRPGALHHQWQQVGGISPYPPQQNPSLQPPAQNSGQMLPSHAPSSQTVLIPGQYAQALLQNASTPFDLQQSRMRAEIEIMFLDRETRNTAALVVANNRIALMQRVVAAKLPEINARVQNAIAESAHRRHLMTKESEARIQREDDRNKK</sequence>
<organism evidence="2 3">
    <name type="scientific">Hyaloscypha variabilis (strain UAMH 11265 / GT02V1 / F)</name>
    <name type="common">Meliniomyces variabilis</name>
    <dbReference type="NCBI Taxonomy" id="1149755"/>
    <lineage>
        <taxon>Eukaryota</taxon>
        <taxon>Fungi</taxon>
        <taxon>Dikarya</taxon>
        <taxon>Ascomycota</taxon>
        <taxon>Pezizomycotina</taxon>
        <taxon>Leotiomycetes</taxon>
        <taxon>Helotiales</taxon>
        <taxon>Hyaloscyphaceae</taxon>
        <taxon>Hyaloscypha</taxon>
        <taxon>Hyaloscypha variabilis</taxon>
    </lineage>
</organism>